<keyword evidence="4" id="KW-0653">Protein transport</keyword>
<keyword evidence="6" id="KW-0175">Coiled coil</keyword>
<dbReference type="NCBIfam" id="TIGR02499">
    <property type="entry name" value="HrpE_YscL_not"/>
    <property type="match status" value="1"/>
</dbReference>
<evidence type="ECO:0000256" key="5">
    <source>
        <dbReference type="ARBA" id="ARBA00024335"/>
    </source>
</evidence>
<evidence type="ECO:0000256" key="2">
    <source>
        <dbReference type="ARBA" id="ARBA00022448"/>
    </source>
</evidence>
<reference evidence="7 8" key="1">
    <citation type="submission" date="2020-05" db="EMBL/GenBank/DDBJ databases">
        <title>Onion-isolated Pseudomonas sp.</title>
        <authorList>
            <person name="Fujikawa T."/>
            <person name="Sawada H."/>
        </authorList>
    </citation>
    <scope>NUCLEOTIDE SEQUENCE [LARGE SCALE GENOMIC DNA]</scope>
    <source>
        <strain evidence="7 8">MAFF 301512</strain>
    </source>
</reference>
<evidence type="ECO:0000256" key="4">
    <source>
        <dbReference type="ARBA" id="ARBA00022927"/>
    </source>
</evidence>
<name>A0A7Y8RSH1_9PSED</name>
<accession>A0A7Y8RSH1</accession>
<comment type="subcellular location">
    <subcellularLocation>
        <location evidence="1">Cytoplasm</location>
    </subcellularLocation>
</comment>
<evidence type="ECO:0000313" key="7">
    <source>
        <dbReference type="EMBL" id="NWN63265.1"/>
    </source>
</evidence>
<gene>
    <name evidence="7" type="primary">sctL</name>
    <name evidence="7" type="ORF">HT123_20180</name>
</gene>
<dbReference type="GO" id="GO:0030254">
    <property type="term" value="P:protein secretion by the type III secretion system"/>
    <property type="evidence" value="ECO:0007669"/>
    <property type="project" value="InterPro"/>
</dbReference>
<dbReference type="Gene3D" id="1.20.5.620">
    <property type="entry name" value="F1F0 ATP synthase subunit B, membrane domain"/>
    <property type="match status" value="1"/>
</dbReference>
<proteinExistence type="inferred from homology"/>
<dbReference type="EMBL" id="JABUHS010000189">
    <property type="protein sequence ID" value="NWN63265.1"/>
    <property type="molecule type" value="Genomic_DNA"/>
</dbReference>
<dbReference type="Pfam" id="PF06188">
    <property type="entry name" value="HrpE"/>
    <property type="match status" value="1"/>
</dbReference>
<protein>
    <submittedName>
        <fullName evidence="7">Type III secretion system stator protein SctL</fullName>
    </submittedName>
</protein>
<dbReference type="InterPro" id="IPR012842">
    <property type="entry name" value="T3SS_SctL/SctL2"/>
</dbReference>
<comment type="caution">
    <text evidence="7">The sequence shown here is derived from an EMBL/GenBank/DDBJ whole genome shotgun (WGS) entry which is preliminary data.</text>
</comment>
<dbReference type="InterPro" id="IPR009335">
    <property type="entry name" value="T3SS_HrpE/ATPase_suE"/>
</dbReference>
<comment type="similarity">
    <text evidence="5">Belongs to the SctL stator family.</text>
</comment>
<dbReference type="AlphaFoldDB" id="A0A7Y8RSH1"/>
<evidence type="ECO:0000256" key="1">
    <source>
        <dbReference type="ARBA" id="ARBA00004496"/>
    </source>
</evidence>
<sequence>MLCRRKIKLSTPAASLPNALIPRELLADSQRAQHLLSDAQAQAEAILQQAREQSEQLLKHAQDEFWQRANRQLECWEIERQNMCEQLEKIATSVTHQVVGNLLELTPPAERISALLKKLLTAEIPAIEATLVCHPQDQPEVVQWLQMNSNAPWSLRLDDLLSVQSLVLETDEGSFHIDWKSTVDSLFLLEMPQSRK</sequence>
<organism evidence="7 8">
    <name type="scientific">Pseudomonas allii</name>
    <dbReference type="NCBI Taxonomy" id="2740531"/>
    <lineage>
        <taxon>Bacteria</taxon>
        <taxon>Pseudomonadati</taxon>
        <taxon>Pseudomonadota</taxon>
        <taxon>Gammaproteobacteria</taxon>
        <taxon>Pseudomonadales</taxon>
        <taxon>Pseudomonadaceae</taxon>
        <taxon>Pseudomonas</taxon>
    </lineage>
</organism>
<feature type="coiled-coil region" evidence="6">
    <location>
        <begin position="36"/>
        <end position="64"/>
    </location>
</feature>
<keyword evidence="3" id="KW-0963">Cytoplasm</keyword>
<keyword evidence="2" id="KW-0813">Transport</keyword>
<dbReference type="Proteomes" id="UP000543908">
    <property type="component" value="Unassembled WGS sequence"/>
</dbReference>
<evidence type="ECO:0000256" key="6">
    <source>
        <dbReference type="SAM" id="Coils"/>
    </source>
</evidence>
<dbReference type="GO" id="GO:0005737">
    <property type="term" value="C:cytoplasm"/>
    <property type="evidence" value="ECO:0007669"/>
    <property type="project" value="UniProtKB-SubCell"/>
</dbReference>
<evidence type="ECO:0000256" key="3">
    <source>
        <dbReference type="ARBA" id="ARBA00022490"/>
    </source>
</evidence>
<evidence type="ECO:0000313" key="8">
    <source>
        <dbReference type="Proteomes" id="UP000543908"/>
    </source>
</evidence>